<dbReference type="NCBIfam" id="TIGR00624">
    <property type="entry name" value="tag"/>
    <property type="match status" value="1"/>
</dbReference>
<evidence type="ECO:0000313" key="1">
    <source>
        <dbReference type="EMBL" id="MFD1804905.1"/>
    </source>
</evidence>
<dbReference type="Proteomes" id="UP001597420">
    <property type="component" value="Unassembled WGS sequence"/>
</dbReference>
<organism evidence="1 2">
    <name type="scientific">Pasteurella oralis</name>
    <dbReference type="NCBI Taxonomy" id="1071947"/>
    <lineage>
        <taxon>Bacteria</taxon>
        <taxon>Pseudomonadati</taxon>
        <taxon>Pseudomonadota</taxon>
        <taxon>Gammaproteobacteria</taxon>
        <taxon>Pasteurellales</taxon>
        <taxon>Pasteurellaceae</taxon>
        <taxon>Pasteurella</taxon>
    </lineage>
</organism>
<dbReference type="EMBL" id="JBHUFP010000001">
    <property type="protein sequence ID" value="MFD1804905.1"/>
    <property type="molecule type" value="Genomic_DNA"/>
</dbReference>
<dbReference type="Pfam" id="PF03352">
    <property type="entry name" value="Adenine_glyco"/>
    <property type="match status" value="1"/>
</dbReference>
<dbReference type="Gene3D" id="1.10.340.30">
    <property type="entry name" value="Hypothetical protein, domain 2"/>
    <property type="match status" value="1"/>
</dbReference>
<dbReference type="InterPro" id="IPR005019">
    <property type="entry name" value="Adenine_glyco"/>
</dbReference>
<dbReference type="InterPro" id="IPR011257">
    <property type="entry name" value="DNA_glycosylase"/>
</dbReference>
<gene>
    <name evidence="1" type="ORF">ACFSAV_00685</name>
</gene>
<dbReference type="SUPFAM" id="SSF48150">
    <property type="entry name" value="DNA-glycosylase"/>
    <property type="match status" value="1"/>
</dbReference>
<reference evidence="2" key="1">
    <citation type="journal article" date="2019" name="Int. J. Syst. Evol. Microbiol.">
        <title>The Global Catalogue of Microorganisms (GCM) 10K type strain sequencing project: providing services to taxonomists for standard genome sequencing and annotation.</title>
        <authorList>
            <consortium name="The Broad Institute Genomics Platform"/>
            <consortium name="The Broad Institute Genome Sequencing Center for Infectious Disease"/>
            <person name="Wu L."/>
            <person name="Ma J."/>
        </authorList>
    </citation>
    <scope>NUCLEOTIDE SEQUENCE [LARGE SCALE GENOMIC DNA]</scope>
    <source>
        <strain evidence="2">CCM 7950</strain>
    </source>
</reference>
<protein>
    <submittedName>
        <fullName evidence="1">DNA-3-methyladenine glycosylase I</fullName>
    </submittedName>
</protein>
<keyword evidence="2" id="KW-1185">Reference proteome</keyword>
<dbReference type="PANTHER" id="PTHR30037">
    <property type="entry name" value="DNA-3-METHYLADENINE GLYCOSYLASE 1"/>
    <property type="match status" value="1"/>
</dbReference>
<dbReference type="PANTHER" id="PTHR30037:SF4">
    <property type="entry name" value="DNA-3-METHYLADENINE GLYCOSYLASE I"/>
    <property type="match status" value="1"/>
</dbReference>
<sequence length="183" mass="21092">MHKRCGWVDNSPIYIAYHDNEWGKPEYDSLKLFEKICLEGQQAGLSWVTVLKKRENYRNAFYHFDPNKIAQMTMQDIDSLMQNTGLIRHRAKLEAIVRNAKAYLAMEKEGENFSDFIWSFVDHQPQINDVPNLASLPTKTPVSSAMSKALKKRGFVFVGEITCYAFMQSMGLVNDHQNDCCCK</sequence>
<evidence type="ECO:0000313" key="2">
    <source>
        <dbReference type="Proteomes" id="UP001597420"/>
    </source>
</evidence>
<dbReference type="InterPro" id="IPR052891">
    <property type="entry name" value="DNA-3mA_glycosylase"/>
</dbReference>
<proteinExistence type="predicted"/>
<dbReference type="InterPro" id="IPR004597">
    <property type="entry name" value="Tag"/>
</dbReference>
<comment type="caution">
    <text evidence="1">The sequence shown here is derived from an EMBL/GenBank/DDBJ whole genome shotgun (WGS) entry which is preliminary data.</text>
</comment>
<name>A0ABW4NRG2_9PAST</name>
<accession>A0ABW4NRG2</accession>
<dbReference type="RefSeq" id="WP_379095048.1">
    <property type="nucleotide sequence ID" value="NZ_JBHUFP010000001.1"/>
</dbReference>